<evidence type="ECO:0000256" key="9">
    <source>
        <dbReference type="ARBA" id="ARBA00022843"/>
    </source>
</evidence>
<keyword evidence="12" id="KW-0723">Serine/threonine-protein kinase</keyword>
<evidence type="ECO:0000256" key="11">
    <source>
        <dbReference type="PROSITE-ProRule" id="PRU10141"/>
    </source>
</evidence>
<dbReference type="FunFam" id="1.10.510.10:FF:000658">
    <property type="entry name" value="Protein CBG12184"/>
    <property type="match status" value="1"/>
</dbReference>
<proteinExistence type="inferred from homology"/>
<name>A0A913ZJA1_PATMI</name>
<reference evidence="15" key="1">
    <citation type="submission" date="2022-11" db="UniProtKB">
        <authorList>
            <consortium name="EnsemblMetazoa"/>
        </authorList>
    </citation>
    <scope>IDENTIFICATION</scope>
</reference>
<dbReference type="PROSITE" id="PS00107">
    <property type="entry name" value="PROTEIN_KINASE_ATP"/>
    <property type="match status" value="1"/>
</dbReference>
<dbReference type="RefSeq" id="XP_038051135.1">
    <property type="nucleotide sequence ID" value="XM_038195207.1"/>
</dbReference>
<dbReference type="PANTHER" id="PTHR24346">
    <property type="entry name" value="MAP/MICROTUBULE AFFINITY-REGULATING KINASE"/>
    <property type="match status" value="1"/>
</dbReference>
<keyword evidence="8" id="KW-0460">Magnesium</keyword>
<dbReference type="PROSITE" id="PS00108">
    <property type="entry name" value="PROTEIN_KINASE_ST"/>
    <property type="match status" value="1"/>
</dbReference>
<evidence type="ECO:0000259" key="14">
    <source>
        <dbReference type="PROSITE" id="PS50011"/>
    </source>
</evidence>
<keyword evidence="6" id="KW-0221">Differentiation</keyword>
<dbReference type="AlphaFoldDB" id="A0A913ZJA1"/>
<dbReference type="OMA" id="ITGCMPF"/>
<dbReference type="SUPFAM" id="SSF56112">
    <property type="entry name" value="Protein kinase-like (PK-like)"/>
    <property type="match status" value="1"/>
</dbReference>
<dbReference type="Gene3D" id="1.10.510.10">
    <property type="entry name" value="Transferase(Phosphotransferase) domain 1"/>
    <property type="match status" value="1"/>
</dbReference>
<dbReference type="GO" id="GO:0007283">
    <property type="term" value="P:spermatogenesis"/>
    <property type="evidence" value="ECO:0007669"/>
    <property type="project" value="UniProtKB-KW"/>
</dbReference>
<keyword evidence="4" id="KW-0479">Metal-binding</keyword>
<dbReference type="InterPro" id="IPR011009">
    <property type="entry name" value="Kinase-like_dom_sf"/>
</dbReference>
<sequence>MTLGMCDAVDTKAPGTKEADRPRSALGNAYERIRQFVRPKTKPRNQIEPKKKEKEMQQTQAHPRVTRKSSKDGVKYQGLAYACDRKRQLRDEQAKSELASRKHQSVATASLASTSRRGKLPVKPRRRRAYARDVGSEDSTSSDDSDDDSMVDNRDLWFLTGRGIELEKKLGEGTYAQVHAGRQLKPPRPVAVKIISLEKTNQRFRIKFLPRETELLRKVEHPNIIRLYTTLKYDHKVFFVMELAQRGDLLGYVQRHRVLSVPVARTIFSQILAAIEYLHQNGIYHRDLKCENILLDPGHKVKLTDFGFAREWYEPNQLCRTYCGSAAYASPEILQGLPYEPSTADVWSMGIVLFVMVQGKMPFDDTNVKQMVSVVLRYNVDFLLKRPLCSPLKALIRSVLNRDQWNRATIGQIRRSVWLEGSTKNPSAH</sequence>
<dbReference type="GO" id="GO:0030154">
    <property type="term" value="P:cell differentiation"/>
    <property type="evidence" value="ECO:0007669"/>
    <property type="project" value="UniProtKB-KW"/>
</dbReference>
<dbReference type="GO" id="GO:0035556">
    <property type="term" value="P:intracellular signal transduction"/>
    <property type="evidence" value="ECO:0007669"/>
    <property type="project" value="TreeGrafter"/>
</dbReference>
<protein>
    <recommendedName>
        <fullName evidence="14">Protein kinase domain-containing protein</fullName>
    </recommendedName>
</protein>
<evidence type="ECO:0000256" key="13">
    <source>
        <dbReference type="SAM" id="MobiDB-lite"/>
    </source>
</evidence>
<keyword evidence="7 11" id="KW-0067">ATP-binding</keyword>
<feature type="binding site" evidence="11">
    <location>
        <position position="193"/>
    </location>
    <ligand>
        <name>ATP</name>
        <dbReference type="ChEBI" id="CHEBI:30616"/>
    </ligand>
</feature>
<feature type="domain" description="Protein kinase" evidence="14">
    <location>
        <begin position="164"/>
        <end position="419"/>
    </location>
</feature>
<dbReference type="OrthoDB" id="541276at2759"/>
<evidence type="ECO:0000256" key="7">
    <source>
        <dbReference type="ARBA" id="ARBA00022840"/>
    </source>
</evidence>
<comment type="similarity">
    <text evidence="12">Belongs to the protein kinase superfamily.</text>
</comment>
<feature type="compositionally biased region" description="Basic and acidic residues" evidence="13">
    <location>
        <begin position="45"/>
        <end position="56"/>
    </location>
</feature>
<dbReference type="InterPro" id="IPR008271">
    <property type="entry name" value="Ser/Thr_kinase_AS"/>
</dbReference>
<dbReference type="InterPro" id="IPR000719">
    <property type="entry name" value="Prot_kinase_dom"/>
</dbReference>
<dbReference type="PROSITE" id="PS50011">
    <property type="entry name" value="PROTEIN_KINASE_DOM"/>
    <property type="match status" value="1"/>
</dbReference>
<feature type="compositionally biased region" description="Basic residues" evidence="13">
    <location>
        <begin position="116"/>
        <end position="129"/>
    </location>
</feature>
<dbReference type="GeneID" id="119724241"/>
<keyword evidence="3" id="KW-0597">Phosphoprotein</keyword>
<evidence type="ECO:0000256" key="3">
    <source>
        <dbReference type="ARBA" id="ARBA00022553"/>
    </source>
</evidence>
<dbReference type="GO" id="GO:0050321">
    <property type="term" value="F:tau-protein kinase activity"/>
    <property type="evidence" value="ECO:0007669"/>
    <property type="project" value="TreeGrafter"/>
</dbReference>
<dbReference type="Pfam" id="PF00069">
    <property type="entry name" value="Pkinase"/>
    <property type="match status" value="1"/>
</dbReference>
<dbReference type="GO" id="GO:0000287">
    <property type="term" value="F:magnesium ion binding"/>
    <property type="evidence" value="ECO:0007669"/>
    <property type="project" value="UniProtKB-ARBA"/>
</dbReference>
<evidence type="ECO:0000256" key="5">
    <source>
        <dbReference type="ARBA" id="ARBA00022741"/>
    </source>
</evidence>
<feature type="region of interest" description="Disordered" evidence="13">
    <location>
        <begin position="1"/>
        <end position="73"/>
    </location>
</feature>
<dbReference type="GO" id="GO:0000226">
    <property type="term" value="P:microtubule cytoskeleton organization"/>
    <property type="evidence" value="ECO:0007669"/>
    <property type="project" value="TreeGrafter"/>
</dbReference>
<evidence type="ECO:0000256" key="1">
    <source>
        <dbReference type="ARBA" id="ARBA00001946"/>
    </source>
</evidence>
<evidence type="ECO:0000256" key="8">
    <source>
        <dbReference type="ARBA" id="ARBA00022842"/>
    </source>
</evidence>
<feature type="region of interest" description="Disordered" evidence="13">
    <location>
        <begin position="92"/>
        <end position="148"/>
    </location>
</feature>
<evidence type="ECO:0000256" key="12">
    <source>
        <dbReference type="RuleBase" id="RU000304"/>
    </source>
</evidence>
<feature type="compositionally biased region" description="Polar residues" evidence="13">
    <location>
        <begin position="105"/>
        <end position="115"/>
    </location>
</feature>
<accession>A0A913ZJA1</accession>
<evidence type="ECO:0000256" key="2">
    <source>
        <dbReference type="ARBA" id="ARBA00022473"/>
    </source>
</evidence>
<dbReference type="GO" id="GO:0005524">
    <property type="term" value="F:ATP binding"/>
    <property type="evidence" value="ECO:0007669"/>
    <property type="project" value="UniProtKB-UniRule"/>
</dbReference>
<evidence type="ECO:0000313" key="15">
    <source>
        <dbReference type="EnsemblMetazoa" id="XP_038051135.1"/>
    </source>
</evidence>
<evidence type="ECO:0000256" key="10">
    <source>
        <dbReference type="ARBA" id="ARBA00022871"/>
    </source>
</evidence>
<evidence type="ECO:0000256" key="4">
    <source>
        <dbReference type="ARBA" id="ARBA00022723"/>
    </source>
</evidence>
<organism evidence="15 16">
    <name type="scientific">Patiria miniata</name>
    <name type="common">Bat star</name>
    <name type="synonym">Asterina miniata</name>
    <dbReference type="NCBI Taxonomy" id="46514"/>
    <lineage>
        <taxon>Eukaryota</taxon>
        <taxon>Metazoa</taxon>
        <taxon>Echinodermata</taxon>
        <taxon>Eleutherozoa</taxon>
        <taxon>Asterozoa</taxon>
        <taxon>Asteroidea</taxon>
        <taxon>Valvatacea</taxon>
        <taxon>Valvatida</taxon>
        <taxon>Asterinidae</taxon>
        <taxon>Patiria</taxon>
    </lineage>
</organism>
<dbReference type="Proteomes" id="UP000887568">
    <property type="component" value="Unplaced"/>
</dbReference>
<keyword evidence="16" id="KW-1185">Reference proteome</keyword>
<keyword evidence="10" id="KW-0744">Spermatogenesis</keyword>
<dbReference type="InterPro" id="IPR017441">
    <property type="entry name" value="Protein_kinase_ATP_BS"/>
</dbReference>
<dbReference type="SMART" id="SM00220">
    <property type="entry name" value="S_TKc"/>
    <property type="match status" value="1"/>
</dbReference>
<dbReference type="GO" id="GO:0005737">
    <property type="term" value="C:cytoplasm"/>
    <property type="evidence" value="ECO:0007669"/>
    <property type="project" value="TreeGrafter"/>
</dbReference>
<comment type="cofactor">
    <cofactor evidence="1">
        <name>Mg(2+)</name>
        <dbReference type="ChEBI" id="CHEBI:18420"/>
    </cofactor>
</comment>
<evidence type="ECO:0000256" key="6">
    <source>
        <dbReference type="ARBA" id="ARBA00022782"/>
    </source>
</evidence>
<keyword evidence="12" id="KW-0418">Kinase</keyword>
<dbReference type="PANTHER" id="PTHR24346:SF102">
    <property type="entry name" value="TESTIS-SPECIFIC SERINE_THREONINE-PROTEIN KINASE 1"/>
    <property type="match status" value="1"/>
</dbReference>
<keyword evidence="12" id="KW-0808">Transferase</keyword>
<keyword evidence="5 11" id="KW-0547">Nucleotide-binding</keyword>
<keyword evidence="2" id="KW-0217">Developmental protein</keyword>
<dbReference type="EnsemblMetazoa" id="XM_038195207.1">
    <property type="protein sequence ID" value="XP_038051135.1"/>
    <property type="gene ID" value="LOC119724241"/>
</dbReference>
<evidence type="ECO:0000313" key="16">
    <source>
        <dbReference type="Proteomes" id="UP000887568"/>
    </source>
</evidence>
<keyword evidence="9" id="KW-0832">Ubl conjugation</keyword>